<dbReference type="AlphaFoldDB" id="A0AAX6RZE6"/>
<evidence type="ECO:0000256" key="1">
    <source>
        <dbReference type="SAM" id="MobiDB-lite"/>
    </source>
</evidence>
<protein>
    <submittedName>
        <fullName evidence="3">Uncharacterized protein LOC101707932 isoform X3</fullName>
    </submittedName>
</protein>
<organism evidence="2 3">
    <name type="scientific">Heterocephalus glaber</name>
    <name type="common">Naked mole rat</name>
    <dbReference type="NCBI Taxonomy" id="10181"/>
    <lineage>
        <taxon>Eukaryota</taxon>
        <taxon>Metazoa</taxon>
        <taxon>Chordata</taxon>
        <taxon>Craniata</taxon>
        <taxon>Vertebrata</taxon>
        <taxon>Euteleostomi</taxon>
        <taxon>Mammalia</taxon>
        <taxon>Eutheria</taxon>
        <taxon>Euarchontoglires</taxon>
        <taxon>Glires</taxon>
        <taxon>Rodentia</taxon>
        <taxon>Hystricomorpha</taxon>
        <taxon>Bathyergidae</taxon>
        <taxon>Heterocephalus</taxon>
    </lineage>
</organism>
<evidence type="ECO:0000313" key="3">
    <source>
        <dbReference type="RefSeq" id="XP_021101886.1"/>
    </source>
</evidence>
<keyword evidence="2" id="KW-1185">Reference proteome</keyword>
<reference evidence="3" key="1">
    <citation type="submission" date="2025-08" db="UniProtKB">
        <authorList>
            <consortium name="RefSeq"/>
        </authorList>
    </citation>
    <scope>IDENTIFICATION</scope>
</reference>
<dbReference type="GeneID" id="101707932"/>
<dbReference type="RefSeq" id="XP_021101886.1">
    <property type="nucleotide sequence ID" value="XM_021246227.1"/>
</dbReference>
<accession>A0AAX6RZE6</accession>
<proteinExistence type="predicted"/>
<name>A0AAX6RZE6_HETGA</name>
<sequence length="88" mass="9809">MAAVAVCDSAWASAATSASPRPEPGAVRARVPVTPQALMDFAQFVGMEWRTKRLLLSRFLQKDHHRSQLQREVHPPRTLTPVKFVSQS</sequence>
<gene>
    <name evidence="3" type="primary">LOC101707932</name>
</gene>
<evidence type="ECO:0000313" key="2">
    <source>
        <dbReference type="Proteomes" id="UP000694906"/>
    </source>
</evidence>
<dbReference type="Proteomes" id="UP000694906">
    <property type="component" value="Unplaced"/>
</dbReference>
<feature type="region of interest" description="Disordered" evidence="1">
    <location>
        <begin position="66"/>
        <end position="88"/>
    </location>
</feature>